<sequence length="301" mass="33778">MGGSVEEYLLIGGLAKASGMARNIVRRYVKSFPGLFPGKRFGRVTRYPEASVETLQRIAELYREGLNAAEIKKRLAGAEPGEREKSAQSGIAPVVEPKTALEPAEGAVRDAARNEADERIVELSTELRRLTGELDAVRQEAVRLAGQVNQLTRDRLENLERQERLEARLNELEALQGPPAEFLRLPLVFRSEQGEYLGVTDKQSSQHFSLRDFVCIIHKNAGGRTDVDTSWQRSGNAGWRLIIREITSVTGRSKSHYVDVERFATPKGNLVAKLMDLCFDGQTMPPFFVYELFRQIGRDFT</sequence>
<evidence type="ECO:0000256" key="2">
    <source>
        <dbReference type="SAM" id="MobiDB-lite"/>
    </source>
</evidence>
<dbReference type="HOGENOM" id="CLU_929771_0_0_7"/>
<keyword evidence="1" id="KW-0175">Coiled coil</keyword>
<organism evidence="4 5">
    <name type="scientific">Desulfocurvibacter africanus subsp. africanus str. Walvis Bay</name>
    <dbReference type="NCBI Taxonomy" id="690850"/>
    <lineage>
        <taxon>Bacteria</taxon>
        <taxon>Pseudomonadati</taxon>
        <taxon>Thermodesulfobacteriota</taxon>
        <taxon>Desulfovibrionia</taxon>
        <taxon>Desulfovibrionales</taxon>
        <taxon>Desulfovibrionaceae</taxon>
        <taxon>Desulfocurvibacter</taxon>
    </lineage>
</organism>
<dbReference type="SUPFAM" id="SSF46955">
    <property type="entry name" value="Putative DNA-binding domain"/>
    <property type="match status" value="1"/>
</dbReference>
<keyword evidence="5" id="KW-1185">Reference proteome</keyword>
<dbReference type="STRING" id="690850.Desaf_1299"/>
<dbReference type="InterPro" id="IPR000551">
    <property type="entry name" value="MerR-type_HTH_dom"/>
</dbReference>
<proteinExistence type="predicted"/>
<evidence type="ECO:0000313" key="4">
    <source>
        <dbReference type="EMBL" id="EGJ49638.1"/>
    </source>
</evidence>
<evidence type="ECO:0000256" key="1">
    <source>
        <dbReference type="SAM" id="Coils"/>
    </source>
</evidence>
<dbReference type="Pfam" id="PF13411">
    <property type="entry name" value="MerR_1"/>
    <property type="match status" value="1"/>
</dbReference>
<dbReference type="InterPro" id="IPR009061">
    <property type="entry name" value="DNA-bd_dom_put_sf"/>
</dbReference>
<evidence type="ECO:0000313" key="5">
    <source>
        <dbReference type="Proteomes" id="UP000007844"/>
    </source>
</evidence>
<protein>
    <recommendedName>
        <fullName evidence="3">HTH merR-type domain-containing protein</fullName>
    </recommendedName>
</protein>
<dbReference type="Gene3D" id="1.10.1660.10">
    <property type="match status" value="1"/>
</dbReference>
<dbReference type="GO" id="GO:0006355">
    <property type="term" value="P:regulation of DNA-templated transcription"/>
    <property type="evidence" value="ECO:0007669"/>
    <property type="project" value="InterPro"/>
</dbReference>
<feature type="domain" description="HTH merR-type" evidence="3">
    <location>
        <begin position="11"/>
        <end position="76"/>
    </location>
</feature>
<dbReference type="AlphaFoldDB" id="F3YYZ3"/>
<evidence type="ECO:0000259" key="3">
    <source>
        <dbReference type="Pfam" id="PF13411"/>
    </source>
</evidence>
<dbReference type="Proteomes" id="UP000007844">
    <property type="component" value="Chromosome"/>
</dbReference>
<feature type="region of interest" description="Disordered" evidence="2">
    <location>
        <begin position="77"/>
        <end position="113"/>
    </location>
</feature>
<dbReference type="eggNOG" id="COG0789">
    <property type="taxonomic scope" value="Bacteria"/>
</dbReference>
<dbReference type="GO" id="GO:0003677">
    <property type="term" value="F:DNA binding"/>
    <property type="evidence" value="ECO:0007669"/>
    <property type="project" value="InterPro"/>
</dbReference>
<dbReference type="KEGG" id="daf:Desaf_1299"/>
<dbReference type="EMBL" id="CP003221">
    <property type="protein sequence ID" value="EGJ49638.1"/>
    <property type="molecule type" value="Genomic_DNA"/>
</dbReference>
<gene>
    <name evidence="4" type="ORF">Desaf_1299</name>
</gene>
<reference evidence="4 5" key="1">
    <citation type="journal article" date="2011" name="J. Bacteriol.">
        <title>Genome sequence of the mercury-methylating and pleomorphic Desulfovibrio africanus Strain Walvis Bay.</title>
        <authorList>
            <person name="Brown S.D."/>
            <person name="Wall J.D."/>
            <person name="Kucken A.M."/>
            <person name="Gilmour C.C."/>
            <person name="Podar M."/>
            <person name="Brandt C.C."/>
            <person name="Teshima H."/>
            <person name="Detter J.C."/>
            <person name="Han C.S."/>
            <person name="Land M.L."/>
            <person name="Lucas S."/>
            <person name="Han J."/>
            <person name="Pennacchio L."/>
            <person name="Nolan M."/>
            <person name="Pitluck S."/>
            <person name="Woyke T."/>
            <person name="Goodwin L."/>
            <person name="Palumbo A.V."/>
            <person name="Elias D.A."/>
        </authorList>
    </citation>
    <scope>NUCLEOTIDE SEQUENCE [LARGE SCALE GENOMIC DNA]</scope>
    <source>
        <strain evidence="4 5">Walvis Bay</strain>
    </source>
</reference>
<feature type="coiled-coil region" evidence="1">
    <location>
        <begin position="113"/>
        <end position="175"/>
    </location>
</feature>
<accession>F3YYZ3</accession>
<name>F3YYZ3_DESAF</name>